<evidence type="ECO:0000313" key="9">
    <source>
        <dbReference type="EMBL" id="PJF48060.1"/>
    </source>
</evidence>
<evidence type="ECO:0000256" key="6">
    <source>
        <dbReference type="SAM" id="Coils"/>
    </source>
</evidence>
<dbReference type="Pfam" id="PF01297">
    <property type="entry name" value="ZnuA"/>
    <property type="match status" value="1"/>
</dbReference>
<dbReference type="PROSITE" id="PS51257">
    <property type="entry name" value="PROKAR_LIPOPROTEIN"/>
    <property type="match status" value="1"/>
</dbReference>
<dbReference type="PRINTS" id="PR00690">
    <property type="entry name" value="ADHESNFAMILY"/>
</dbReference>
<comment type="subcellular location">
    <subcellularLocation>
        <location evidence="1">Cell envelope</location>
    </subcellularLocation>
</comment>
<feature type="region of interest" description="Disordered" evidence="7">
    <location>
        <begin position="158"/>
        <end position="196"/>
    </location>
</feature>
<dbReference type="GO" id="GO:0030001">
    <property type="term" value="P:metal ion transport"/>
    <property type="evidence" value="ECO:0007669"/>
    <property type="project" value="InterPro"/>
</dbReference>
<evidence type="ECO:0000313" key="10">
    <source>
        <dbReference type="Proteomes" id="UP000230790"/>
    </source>
</evidence>
<feature type="chain" id="PRO_5014650372" evidence="8">
    <location>
        <begin position="28"/>
        <end position="375"/>
    </location>
</feature>
<dbReference type="InterPro" id="IPR006127">
    <property type="entry name" value="ZnuA-like"/>
</dbReference>
<gene>
    <name evidence="9" type="ORF">CUN48_05320</name>
</gene>
<feature type="compositionally biased region" description="Pro residues" evidence="7">
    <location>
        <begin position="32"/>
        <end position="41"/>
    </location>
</feature>
<feature type="signal peptide" evidence="8">
    <location>
        <begin position="1"/>
        <end position="27"/>
    </location>
</feature>
<evidence type="ECO:0000256" key="2">
    <source>
        <dbReference type="ARBA" id="ARBA00022448"/>
    </source>
</evidence>
<sequence>MKNDAVLKASSLLAAAALMMAGCAAPAAPQARPTPAPPVATPTPAQSPTSEAPAATPTPGDIAAAPKLKVLATFSIIADLVQNVAGDKVELFTLVGPGTDSHDYEPTPSDVAKVADVQLIFENGLGFESWLDRLYEAAGSRARRVVLSEGIDPRVFAEAHGEAEHGHTHDADGKEGRKEEGHSHDEEKAGDHAHAHGEFDPHVWQDVRNAIQMVRNIVQALSEVDPANADFYDANAEAYIAQLEALDEEIVGLIEQIPEARRKLVTSHEALGYFADRYGFEMIGAVLGTMSAMASEPSAQDFANLAEAVKAEGVDVIFLENVTNPQAVERLAREAGIRVGPSLFTDALSAPGEPGATYIDMMRYNARALRDALTQ</sequence>
<comment type="caution">
    <text evidence="9">The sequence shown here is derived from an EMBL/GenBank/DDBJ whole genome shotgun (WGS) entry which is preliminary data.</text>
</comment>
<feature type="compositionally biased region" description="Low complexity" evidence="7">
    <location>
        <begin position="42"/>
        <end position="59"/>
    </location>
</feature>
<reference evidence="9 10" key="1">
    <citation type="submission" date="2017-11" db="EMBL/GenBank/DDBJ databases">
        <title>Evolution of Phototrophy in the Chloroflexi Phylum Driven by Horizontal Gene Transfer.</title>
        <authorList>
            <person name="Ward L.M."/>
            <person name="Hemp J."/>
            <person name="Shih P.M."/>
            <person name="Mcglynn S.E."/>
            <person name="Fischer W."/>
        </authorList>
    </citation>
    <scope>NUCLEOTIDE SEQUENCE [LARGE SCALE GENOMIC DNA]</scope>
    <source>
        <strain evidence="9">JP3_7</strain>
    </source>
</reference>
<evidence type="ECO:0000256" key="7">
    <source>
        <dbReference type="SAM" id="MobiDB-lite"/>
    </source>
</evidence>
<dbReference type="GO" id="GO:0046872">
    <property type="term" value="F:metal ion binding"/>
    <property type="evidence" value="ECO:0007669"/>
    <property type="project" value="UniProtKB-KW"/>
</dbReference>
<dbReference type="PANTHER" id="PTHR42953">
    <property type="entry name" value="HIGH-AFFINITY ZINC UPTAKE SYSTEM PROTEIN ZNUA-RELATED"/>
    <property type="match status" value="1"/>
</dbReference>
<feature type="region of interest" description="Disordered" evidence="7">
    <location>
        <begin position="27"/>
        <end position="60"/>
    </location>
</feature>
<feature type="coiled-coil region" evidence="6">
    <location>
        <begin position="229"/>
        <end position="263"/>
    </location>
</feature>
<comment type="similarity">
    <text evidence="5">Belongs to the bacterial solute-binding protein 9 family.</text>
</comment>
<dbReference type="PANTHER" id="PTHR42953:SF1">
    <property type="entry name" value="METAL-BINDING PROTEIN HI_0362-RELATED"/>
    <property type="match status" value="1"/>
</dbReference>
<protein>
    <submittedName>
        <fullName evidence="9">Metal ABC transporter substrate-binding protein</fullName>
    </submittedName>
</protein>
<dbReference type="GO" id="GO:0007155">
    <property type="term" value="P:cell adhesion"/>
    <property type="evidence" value="ECO:0007669"/>
    <property type="project" value="InterPro"/>
</dbReference>
<accession>A0A2M8QE34</accession>
<dbReference type="InterPro" id="IPR050492">
    <property type="entry name" value="Bact_metal-bind_prot9"/>
</dbReference>
<name>A0A2M8QE34_9CHLR</name>
<dbReference type="GO" id="GO:0030313">
    <property type="term" value="C:cell envelope"/>
    <property type="evidence" value="ECO:0007669"/>
    <property type="project" value="UniProtKB-SubCell"/>
</dbReference>
<dbReference type="EMBL" id="PGTN01000025">
    <property type="protein sequence ID" value="PJF48060.1"/>
    <property type="molecule type" value="Genomic_DNA"/>
</dbReference>
<organism evidence="9 10">
    <name type="scientific">Candidatus Thermofonsia Clade 3 bacterium</name>
    <dbReference type="NCBI Taxonomy" id="2364212"/>
    <lineage>
        <taxon>Bacteria</taxon>
        <taxon>Bacillati</taxon>
        <taxon>Chloroflexota</taxon>
        <taxon>Candidatus Thermofontia</taxon>
        <taxon>Candidatus Thermofonsia Clade 3</taxon>
    </lineage>
</organism>
<keyword evidence="2 5" id="KW-0813">Transport</keyword>
<keyword evidence="3" id="KW-0479">Metal-binding</keyword>
<evidence type="ECO:0000256" key="5">
    <source>
        <dbReference type="RuleBase" id="RU003512"/>
    </source>
</evidence>
<dbReference type="AlphaFoldDB" id="A0A2M8QE34"/>
<evidence type="ECO:0000256" key="3">
    <source>
        <dbReference type="ARBA" id="ARBA00022723"/>
    </source>
</evidence>
<dbReference type="InterPro" id="IPR006128">
    <property type="entry name" value="Lipoprotein_PsaA-like"/>
</dbReference>
<proteinExistence type="inferred from homology"/>
<dbReference type="SUPFAM" id="SSF53807">
    <property type="entry name" value="Helical backbone' metal receptor"/>
    <property type="match status" value="1"/>
</dbReference>
<dbReference type="Proteomes" id="UP000230790">
    <property type="component" value="Unassembled WGS sequence"/>
</dbReference>
<evidence type="ECO:0000256" key="4">
    <source>
        <dbReference type="ARBA" id="ARBA00022729"/>
    </source>
</evidence>
<dbReference type="PRINTS" id="PR00691">
    <property type="entry name" value="ADHESINB"/>
</dbReference>
<evidence type="ECO:0000256" key="1">
    <source>
        <dbReference type="ARBA" id="ARBA00004196"/>
    </source>
</evidence>
<keyword evidence="6" id="KW-0175">Coiled coil</keyword>
<evidence type="ECO:0000256" key="8">
    <source>
        <dbReference type="SAM" id="SignalP"/>
    </source>
</evidence>
<dbReference type="Gene3D" id="3.40.50.1980">
    <property type="entry name" value="Nitrogenase molybdenum iron protein domain"/>
    <property type="match status" value="2"/>
</dbReference>
<keyword evidence="4 8" id="KW-0732">Signal</keyword>
<dbReference type="InterPro" id="IPR006129">
    <property type="entry name" value="AdhesinB"/>
</dbReference>